<dbReference type="EMBL" id="JH651379">
    <property type="protein sequence ID" value="EIJ37990.1"/>
    <property type="molecule type" value="Genomic_DNA"/>
</dbReference>
<dbReference type="PROSITE" id="PS51257">
    <property type="entry name" value="PROKAR_LIPOPROTEIN"/>
    <property type="match status" value="1"/>
</dbReference>
<feature type="chain" id="PRO_5003669169" evidence="1">
    <location>
        <begin position="23"/>
        <end position="246"/>
    </location>
</feature>
<dbReference type="AlphaFoldDB" id="I3C2Z7"/>
<dbReference type="InterPro" id="IPR011024">
    <property type="entry name" value="G_crystallin-like"/>
</dbReference>
<keyword evidence="1" id="KW-0732">Signal</keyword>
<protein>
    <submittedName>
        <fullName evidence="2">Uncharacterized protein</fullName>
    </submittedName>
</protein>
<organism evidence="2 3">
    <name type="scientific">Galbibacter orientalis DSM 19592</name>
    <dbReference type="NCBI Taxonomy" id="926559"/>
    <lineage>
        <taxon>Bacteria</taxon>
        <taxon>Pseudomonadati</taxon>
        <taxon>Bacteroidota</taxon>
        <taxon>Flavobacteriia</taxon>
        <taxon>Flavobacteriales</taxon>
        <taxon>Flavobacteriaceae</taxon>
        <taxon>Galbibacter</taxon>
    </lineage>
</organism>
<dbReference type="HOGENOM" id="CLU_1127895_0_0_10"/>
<evidence type="ECO:0000256" key="1">
    <source>
        <dbReference type="SAM" id="SignalP"/>
    </source>
</evidence>
<evidence type="ECO:0000313" key="3">
    <source>
        <dbReference type="Proteomes" id="UP000004690"/>
    </source>
</evidence>
<dbReference type="RefSeq" id="WP_008611070.1">
    <property type="nucleotide sequence ID" value="NZ_JH651379.1"/>
</dbReference>
<name>I3C2Z7_9FLAO</name>
<evidence type="ECO:0000313" key="2">
    <source>
        <dbReference type="EMBL" id="EIJ37990.1"/>
    </source>
</evidence>
<dbReference type="SUPFAM" id="SSF49695">
    <property type="entry name" value="gamma-Crystallin-like"/>
    <property type="match status" value="1"/>
</dbReference>
<dbReference type="OrthoDB" id="1454095at2"/>
<feature type="signal peptide" evidence="1">
    <location>
        <begin position="1"/>
        <end position="22"/>
    </location>
</feature>
<dbReference type="Proteomes" id="UP000004690">
    <property type="component" value="Unassembled WGS sequence"/>
</dbReference>
<proteinExistence type="predicted"/>
<dbReference type="Gene3D" id="2.60.20.10">
    <property type="entry name" value="Crystallins"/>
    <property type="match status" value="1"/>
</dbReference>
<sequence length="246" mass="28474">MKKLLFFAAFFFFLLLASCNYEEEIIDLNQDSEVGMTEEVIYSFNGEFLTLKIDVSDEENAILIETEDSDRLSRIYEDNENLFIYESVEDNIIYLYENENEYRNDTTYQSREKVVSSRSYISGLSSVSMYEHHDFMGGVYTVSVPSGYIFNSGDLIKAMPDLRNYNFNNGVNMNDRISSLVIRNAEFVGYQHPNYGGKAFGRDSWDGTRQFGELKRFKMCGQFWPFGCGTDASDEFTSVKIYALKR</sequence>
<gene>
    <name evidence="2" type="ORF">JoomaDRAFT_0968</name>
</gene>
<keyword evidence="3" id="KW-1185">Reference proteome</keyword>
<reference evidence="2 3" key="1">
    <citation type="submission" date="2012-02" db="EMBL/GenBank/DDBJ databases">
        <title>Improved High-Quality Draft genome of Joostella marina DSM 19592.</title>
        <authorList>
            <consortium name="US DOE Joint Genome Institute (JGI-PGF)"/>
            <person name="Lucas S."/>
            <person name="Copeland A."/>
            <person name="Lapidus A."/>
            <person name="Bruce D."/>
            <person name="Goodwin L."/>
            <person name="Pitluck S."/>
            <person name="Peters L."/>
            <person name="Chertkov O."/>
            <person name="Ovchinnikova G."/>
            <person name="Kyrpides N."/>
            <person name="Mavromatis K."/>
            <person name="Detter J.C."/>
            <person name="Han C."/>
            <person name="Land M."/>
            <person name="Hauser L."/>
            <person name="Markowitz V."/>
            <person name="Cheng J.-F."/>
            <person name="Hugenholtz P."/>
            <person name="Woyke T."/>
            <person name="Wu D."/>
            <person name="Tindall B."/>
            <person name="Brambilla E."/>
            <person name="Klenk H.-P."/>
            <person name="Eisen J.A."/>
        </authorList>
    </citation>
    <scope>NUCLEOTIDE SEQUENCE [LARGE SCALE GENOMIC DNA]</scope>
    <source>
        <strain evidence="2 3">DSM 19592</strain>
    </source>
</reference>
<accession>I3C2Z7</accession>